<comment type="caution">
    <text evidence="2">The sequence shown here is derived from an EMBL/GenBank/DDBJ whole genome shotgun (WGS) entry which is preliminary data.</text>
</comment>
<feature type="region of interest" description="Disordered" evidence="1">
    <location>
        <begin position="199"/>
        <end position="225"/>
    </location>
</feature>
<proteinExistence type="predicted"/>
<feature type="compositionally biased region" description="Polar residues" evidence="1">
    <location>
        <begin position="201"/>
        <end position="216"/>
    </location>
</feature>
<protein>
    <submittedName>
        <fullName evidence="2">Uncharacterized protein</fullName>
    </submittedName>
</protein>
<evidence type="ECO:0000313" key="3">
    <source>
        <dbReference type="Proteomes" id="UP001383192"/>
    </source>
</evidence>
<sequence>MTIVPPGSPSRRSPRKSTTGKHADGPRRQYCNKCDKTIARHYRVDCPVYSAASRRQRDKASKGVGPPSLSHTTPNIPRASDDTSQILQAAPAGQQNLSPETPATTTREESQQSSPNHTTAITTSTVTSTVVALPDLPPANIGQHAANPVTIINTNSLSSPDFFGIRSMDTQTNVNNSSRMPMDFRLAGLFAAPSGYGPHTPVSSVHSSLSRGTMPNLSPPGGHESPTRFAGLTQAEELQLVDVRHEDVFGPILHPGAIPSALPGNEFPSTPSLRDVHSRAHSIEPKKNSSVPRWRPSLSNAKYGFVDGVKRGSDEWKVARKTEQKTILPTTSDCHKRFGDNMQAIVRLVGDTSITPLPKKAEEMSDETGAWVYVAAQMPTARHEYVHYESKRLRREARPQVNELNAHAHRMFRALVNSRRKNVLEAELESARTREHAEAVARENEQHKAQLEELRKLIISKAGNTSDTSFVDQLRQVVALPSPSSSSST</sequence>
<dbReference type="AlphaFoldDB" id="A0AAW0ATK1"/>
<feature type="compositionally biased region" description="Basic and acidic residues" evidence="1">
    <location>
        <begin position="21"/>
        <end position="32"/>
    </location>
</feature>
<keyword evidence="3" id="KW-1185">Reference proteome</keyword>
<evidence type="ECO:0000256" key="1">
    <source>
        <dbReference type="SAM" id="MobiDB-lite"/>
    </source>
</evidence>
<feature type="compositionally biased region" description="Polar residues" evidence="1">
    <location>
        <begin position="82"/>
        <end position="117"/>
    </location>
</feature>
<evidence type="ECO:0000313" key="2">
    <source>
        <dbReference type="EMBL" id="KAK7016723.1"/>
    </source>
</evidence>
<accession>A0AAW0ATK1</accession>
<organism evidence="2 3">
    <name type="scientific">Paramarasmius palmivorus</name>
    <dbReference type="NCBI Taxonomy" id="297713"/>
    <lineage>
        <taxon>Eukaryota</taxon>
        <taxon>Fungi</taxon>
        <taxon>Dikarya</taxon>
        <taxon>Basidiomycota</taxon>
        <taxon>Agaricomycotina</taxon>
        <taxon>Agaricomycetes</taxon>
        <taxon>Agaricomycetidae</taxon>
        <taxon>Agaricales</taxon>
        <taxon>Marasmiineae</taxon>
        <taxon>Marasmiaceae</taxon>
        <taxon>Paramarasmius</taxon>
    </lineage>
</organism>
<dbReference type="EMBL" id="JAYKXP010000280">
    <property type="protein sequence ID" value="KAK7016723.1"/>
    <property type="molecule type" value="Genomic_DNA"/>
</dbReference>
<dbReference type="Proteomes" id="UP001383192">
    <property type="component" value="Unassembled WGS sequence"/>
</dbReference>
<feature type="region of interest" description="Disordered" evidence="1">
    <location>
        <begin position="45"/>
        <end position="122"/>
    </location>
</feature>
<feature type="region of interest" description="Disordered" evidence="1">
    <location>
        <begin position="1"/>
        <end position="32"/>
    </location>
</feature>
<name>A0AAW0ATK1_9AGAR</name>
<gene>
    <name evidence="2" type="ORF">VNI00_018857</name>
</gene>
<reference evidence="2 3" key="1">
    <citation type="submission" date="2024-01" db="EMBL/GenBank/DDBJ databases">
        <title>A draft genome for a cacao thread blight-causing isolate of Paramarasmius palmivorus.</title>
        <authorList>
            <person name="Baruah I.K."/>
            <person name="Bukari Y."/>
            <person name="Amoako-Attah I."/>
            <person name="Meinhardt L.W."/>
            <person name="Bailey B.A."/>
            <person name="Cohen S.P."/>
        </authorList>
    </citation>
    <scope>NUCLEOTIDE SEQUENCE [LARGE SCALE GENOMIC DNA]</scope>
    <source>
        <strain evidence="2 3">GH-12</strain>
    </source>
</reference>